<dbReference type="InterPro" id="IPR014027">
    <property type="entry name" value="UDP-Glc/GDP-Man_DH_C"/>
</dbReference>
<dbReference type="EMBL" id="VSSQ01033263">
    <property type="protein sequence ID" value="MPM84793.1"/>
    <property type="molecule type" value="Genomic_DNA"/>
</dbReference>
<gene>
    <name evidence="2" type="primary">tuaD_13</name>
    <name evidence="2" type="ORF">SDC9_131869</name>
</gene>
<sequence length="84" mass="9907">MQNTKNVFGDAIEYVDKMYNALDNAEALIICTEWNAFRTPDFNIIKSKLKKHLIFDGRNLFALEEMEKLNIEYHSIGRKIVKRQ</sequence>
<accession>A0A645D769</accession>
<dbReference type="PANTHER" id="PTHR43750:SF3">
    <property type="entry name" value="UDP-GLUCOSE 6-DEHYDROGENASE TUAD"/>
    <property type="match status" value="1"/>
</dbReference>
<protein>
    <submittedName>
        <fullName evidence="2">UDP-glucose 6-dehydrogenase TuaD</fullName>
        <ecNumber evidence="2">1.1.1.22</ecNumber>
    </submittedName>
</protein>
<dbReference type="EC" id="1.1.1.22" evidence="2"/>
<organism evidence="2">
    <name type="scientific">bioreactor metagenome</name>
    <dbReference type="NCBI Taxonomy" id="1076179"/>
    <lineage>
        <taxon>unclassified sequences</taxon>
        <taxon>metagenomes</taxon>
        <taxon>ecological metagenomes</taxon>
    </lineage>
</organism>
<evidence type="ECO:0000259" key="1">
    <source>
        <dbReference type="SMART" id="SM00984"/>
    </source>
</evidence>
<proteinExistence type="predicted"/>
<dbReference type="AlphaFoldDB" id="A0A645D769"/>
<dbReference type="InterPro" id="IPR036220">
    <property type="entry name" value="UDP-Glc/GDP-Man_DH_C_sf"/>
</dbReference>
<reference evidence="2" key="1">
    <citation type="submission" date="2019-08" db="EMBL/GenBank/DDBJ databases">
        <authorList>
            <person name="Kucharzyk K."/>
            <person name="Murdoch R.W."/>
            <person name="Higgins S."/>
            <person name="Loffler F."/>
        </authorList>
    </citation>
    <scope>NUCLEOTIDE SEQUENCE</scope>
</reference>
<comment type="caution">
    <text evidence="2">The sequence shown here is derived from an EMBL/GenBank/DDBJ whole genome shotgun (WGS) entry which is preliminary data.</text>
</comment>
<feature type="domain" description="UDP-glucose/GDP-mannose dehydrogenase C-terminal" evidence="1">
    <location>
        <begin position="1"/>
        <end position="63"/>
    </location>
</feature>
<dbReference type="Gene3D" id="3.40.50.720">
    <property type="entry name" value="NAD(P)-binding Rossmann-like Domain"/>
    <property type="match status" value="1"/>
</dbReference>
<dbReference type="GO" id="GO:0003979">
    <property type="term" value="F:UDP-glucose 6-dehydrogenase activity"/>
    <property type="evidence" value="ECO:0007669"/>
    <property type="project" value="UniProtKB-EC"/>
</dbReference>
<dbReference type="Pfam" id="PF03720">
    <property type="entry name" value="UDPG_MGDP_dh_C"/>
    <property type="match status" value="1"/>
</dbReference>
<name>A0A645D769_9ZZZZ</name>
<dbReference type="PANTHER" id="PTHR43750">
    <property type="entry name" value="UDP-GLUCOSE 6-DEHYDROGENASE TUAD"/>
    <property type="match status" value="1"/>
</dbReference>
<keyword evidence="2" id="KW-0560">Oxidoreductase</keyword>
<dbReference type="GO" id="GO:0051287">
    <property type="term" value="F:NAD binding"/>
    <property type="evidence" value="ECO:0007669"/>
    <property type="project" value="InterPro"/>
</dbReference>
<dbReference type="SUPFAM" id="SSF52413">
    <property type="entry name" value="UDP-glucose/GDP-mannose dehydrogenase C-terminal domain"/>
    <property type="match status" value="1"/>
</dbReference>
<dbReference type="SMART" id="SM00984">
    <property type="entry name" value="UDPG_MGDP_dh_C"/>
    <property type="match status" value="1"/>
</dbReference>
<evidence type="ECO:0000313" key="2">
    <source>
        <dbReference type="EMBL" id="MPM84793.1"/>
    </source>
</evidence>